<dbReference type="NCBIfam" id="NF009150">
    <property type="entry name" value="PRK12497.1-3"/>
    <property type="match status" value="1"/>
</dbReference>
<dbReference type="PANTHER" id="PTHR34039">
    <property type="entry name" value="UPF0102 PROTEIN YRAN"/>
    <property type="match status" value="1"/>
</dbReference>
<organism evidence="3 4">
    <name type="scientific">Candidatus Borkfalkia faecigallinarum</name>
    <dbReference type="NCBI Taxonomy" id="2838509"/>
    <lineage>
        <taxon>Bacteria</taxon>
        <taxon>Bacillati</taxon>
        <taxon>Bacillota</taxon>
        <taxon>Clostridia</taxon>
        <taxon>Christensenellales</taxon>
        <taxon>Christensenellaceae</taxon>
        <taxon>Candidatus Borkfalkia</taxon>
    </lineage>
</organism>
<dbReference type="Proteomes" id="UP000824249">
    <property type="component" value="Unassembled WGS sequence"/>
</dbReference>
<evidence type="ECO:0000256" key="1">
    <source>
        <dbReference type="ARBA" id="ARBA00006738"/>
    </source>
</evidence>
<protein>
    <recommendedName>
        <fullName evidence="2">UPF0102 protein H9737_04460</fullName>
    </recommendedName>
</protein>
<dbReference type="InterPro" id="IPR011856">
    <property type="entry name" value="tRNA_endonuc-like_dom_sf"/>
</dbReference>
<accession>A0A9D2AQU6</accession>
<sequence>MQNSPQDLHKKILGRAGERRGADFLRALGYEVLKTNYKTPYGEADIVARDGDTYVFCEVKARLTDAYGSAAEAVERHKQRRYTDIARFFLQRLGREADVRFDVLEVGAEGVHHIPAAFDAARPRGKKQ</sequence>
<dbReference type="InterPro" id="IPR003509">
    <property type="entry name" value="UPF0102_YraN-like"/>
</dbReference>
<evidence type="ECO:0000313" key="4">
    <source>
        <dbReference type="Proteomes" id="UP000824249"/>
    </source>
</evidence>
<dbReference type="Pfam" id="PF02021">
    <property type="entry name" value="UPF0102"/>
    <property type="match status" value="1"/>
</dbReference>
<dbReference type="NCBIfam" id="TIGR00252">
    <property type="entry name" value="YraN family protein"/>
    <property type="match status" value="1"/>
</dbReference>
<dbReference type="CDD" id="cd20736">
    <property type="entry name" value="PoNe_Nuclease"/>
    <property type="match status" value="1"/>
</dbReference>
<dbReference type="GO" id="GO:0003676">
    <property type="term" value="F:nucleic acid binding"/>
    <property type="evidence" value="ECO:0007669"/>
    <property type="project" value="InterPro"/>
</dbReference>
<dbReference type="InterPro" id="IPR011335">
    <property type="entry name" value="Restrct_endonuc-II-like"/>
</dbReference>
<reference evidence="3" key="1">
    <citation type="journal article" date="2021" name="PeerJ">
        <title>Extensive microbial diversity within the chicken gut microbiome revealed by metagenomics and culture.</title>
        <authorList>
            <person name="Gilroy R."/>
            <person name="Ravi A."/>
            <person name="Getino M."/>
            <person name="Pursley I."/>
            <person name="Horton D.L."/>
            <person name="Alikhan N.F."/>
            <person name="Baker D."/>
            <person name="Gharbi K."/>
            <person name="Hall N."/>
            <person name="Watson M."/>
            <person name="Adriaenssens E.M."/>
            <person name="Foster-Nyarko E."/>
            <person name="Jarju S."/>
            <person name="Secka A."/>
            <person name="Antonio M."/>
            <person name="Oren A."/>
            <person name="Chaudhuri R.R."/>
            <person name="La Ragione R."/>
            <person name="Hildebrand F."/>
            <person name="Pallen M.J."/>
        </authorList>
    </citation>
    <scope>NUCLEOTIDE SEQUENCE</scope>
    <source>
        <strain evidence="3">26628</strain>
    </source>
</reference>
<reference evidence="3" key="2">
    <citation type="submission" date="2021-04" db="EMBL/GenBank/DDBJ databases">
        <authorList>
            <person name="Gilroy R."/>
        </authorList>
    </citation>
    <scope>NUCLEOTIDE SEQUENCE</scope>
    <source>
        <strain evidence="3">26628</strain>
    </source>
</reference>
<dbReference type="HAMAP" id="MF_00048">
    <property type="entry name" value="UPF0102"/>
    <property type="match status" value="1"/>
</dbReference>
<dbReference type="PANTHER" id="PTHR34039:SF1">
    <property type="entry name" value="UPF0102 PROTEIN YRAN"/>
    <property type="match status" value="1"/>
</dbReference>
<gene>
    <name evidence="3" type="ORF">H9737_04460</name>
</gene>
<name>A0A9D2AQU6_9FIRM</name>
<evidence type="ECO:0000313" key="3">
    <source>
        <dbReference type="EMBL" id="HIX46927.1"/>
    </source>
</evidence>
<comment type="caution">
    <text evidence="3">The sequence shown here is derived from an EMBL/GenBank/DDBJ whole genome shotgun (WGS) entry which is preliminary data.</text>
</comment>
<evidence type="ECO:0000256" key="2">
    <source>
        <dbReference type="HAMAP-Rule" id="MF_00048"/>
    </source>
</evidence>
<proteinExistence type="inferred from homology"/>
<comment type="similarity">
    <text evidence="1 2">Belongs to the UPF0102 family.</text>
</comment>
<dbReference type="SUPFAM" id="SSF52980">
    <property type="entry name" value="Restriction endonuclease-like"/>
    <property type="match status" value="1"/>
</dbReference>
<dbReference type="AlphaFoldDB" id="A0A9D2AQU6"/>
<dbReference type="EMBL" id="DXFD01000066">
    <property type="protein sequence ID" value="HIX46927.1"/>
    <property type="molecule type" value="Genomic_DNA"/>
</dbReference>
<dbReference type="Gene3D" id="3.40.1350.10">
    <property type="match status" value="1"/>
</dbReference>